<feature type="binding site" evidence="12">
    <location>
        <position position="186"/>
    </location>
    <ligand>
        <name>substrate</name>
    </ligand>
</feature>
<dbReference type="EMBL" id="LJSG01000011">
    <property type="protein sequence ID" value="KPP92654.1"/>
    <property type="molecule type" value="Genomic_DNA"/>
</dbReference>
<evidence type="ECO:0000256" key="9">
    <source>
        <dbReference type="ARBA" id="ARBA00023268"/>
    </source>
</evidence>
<keyword evidence="7 10" id="KW-0521">NADP</keyword>
<keyword evidence="8 10" id="KW-0560">Oxidoreductase</keyword>
<dbReference type="InterPro" id="IPR002125">
    <property type="entry name" value="CMP_dCMP_dom"/>
</dbReference>
<feature type="binding site" evidence="12">
    <location>
        <position position="209"/>
    </location>
    <ligand>
        <name>substrate</name>
    </ligand>
</feature>
<evidence type="ECO:0000313" key="18">
    <source>
        <dbReference type="Proteomes" id="UP000182045"/>
    </source>
</evidence>
<evidence type="ECO:0000256" key="11">
    <source>
        <dbReference type="PIRSR" id="PIRSR006769-1"/>
    </source>
</evidence>
<evidence type="ECO:0000256" key="3">
    <source>
        <dbReference type="ARBA" id="ARBA00004910"/>
    </source>
</evidence>
<dbReference type="PANTHER" id="PTHR38011:SF7">
    <property type="entry name" value="2,5-DIAMINO-6-RIBOSYLAMINO-4(3H)-PYRIMIDINONE 5'-PHOSPHATE REDUCTASE"/>
    <property type="match status" value="1"/>
</dbReference>
<dbReference type="InterPro" id="IPR024072">
    <property type="entry name" value="DHFR-like_dom_sf"/>
</dbReference>
<comment type="pathway">
    <text evidence="2 10">Cofactor biosynthesis; riboflavin biosynthesis; 5-amino-6-(D-ribitylamino)uracil from GTP: step 2/4.</text>
</comment>
<dbReference type="InterPro" id="IPR016193">
    <property type="entry name" value="Cytidine_deaminase-like"/>
</dbReference>
<dbReference type="GO" id="GO:0008835">
    <property type="term" value="F:diaminohydroxyphosphoribosylaminopyrimidine deaminase activity"/>
    <property type="evidence" value="ECO:0007669"/>
    <property type="project" value="UniProtKB-EC"/>
</dbReference>
<protein>
    <recommendedName>
        <fullName evidence="10">Riboflavin biosynthesis protein RibD</fullName>
    </recommendedName>
    <domain>
        <recommendedName>
            <fullName evidence="10">Diaminohydroxyphosphoribosylaminopyrimidine deaminase</fullName>
            <shortName evidence="10">DRAP deaminase</shortName>
            <ecNumber evidence="10">3.5.4.26</ecNumber>
        </recommendedName>
        <alternativeName>
            <fullName evidence="10">Riboflavin-specific deaminase</fullName>
        </alternativeName>
    </domain>
    <domain>
        <recommendedName>
            <fullName evidence="10">5-amino-6-(5-phosphoribosylamino)uracil reductase</fullName>
            <ecNumber evidence="10">1.1.1.193</ecNumber>
        </recommendedName>
        <alternativeName>
            <fullName evidence="10">HTP reductase</fullName>
        </alternativeName>
    </domain>
</protein>
<dbReference type="EC" id="1.1.1.193" evidence="10"/>
<dbReference type="GO" id="GO:0008703">
    <property type="term" value="F:5-amino-6-(5-phosphoribosylamino)uracil reductase activity"/>
    <property type="evidence" value="ECO:0007669"/>
    <property type="project" value="UniProtKB-EC"/>
</dbReference>
<dbReference type="InterPro" id="IPR004794">
    <property type="entry name" value="Eubact_RibD"/>
</dbReference>
<dbReference type="Gene3D" id="3.40.140.10">
    <property type="entry name" value="Cytidine Deaminase, domain 2"/>
    <property type="match status" value="1"/>
</dbReference>
<comment type="catalytic activity">
    <reaction evidence="10">
        <text>5-amino-6-(5-phospho-D-ribitylamino)uracil + NADP(+) = 5-amino-6-(5-phospho-D-ribosylamino)uracil + NADPH + H(+)</text>
        <dbReference type="Rhea" id="RHEA:17845"/>
        <dbReference type="ChEBI" id="CHEBI:15378"/>
        <dbReference type="ChEBI" id="CHEBI:57783"/>
        <dbReference type="ChEBI" id="CHEBI:58349"/>
        <dbReference type="ChEBI" id="CHEBI:58421"/>
        <dbReference type="ChEBI" id="CHEBI:58453"/>
        <dbReference type="EC" id="1.1.1.193"/>
    </reaction>
</comment>
<dbReference type="SUPFAM" id="SSF53927">
    <property type="entry name" value="Cytidine deaminase-like"/>
    <property type="match status" value="1"/>
</dbReference>
<keyword evidence="10" id="KW-0378">Hydrolase</keyword>
<feature type="binding site" evidence="12">
    <location>
        <position position="294"/>
    </location>
    <ligand>
        <name>substrate</name>
    </ligand>
</feature>
<evidence type="ECO:0000256" key="5">
    <source>
        <dbReference type="ARBA" id="ARBA00007417"/>
    </source>
</evidence>
<comment type="caution">
    <text evidence="16">The sequence shown here is derived from an EMBL/GenBank/DDBJ whole genome shotgun (WGS) entry which is preliminary data.</text>
</comment>
<reference evidence="15 18" key="2">
    <citation type="submission" date="2016-01" db="EMBL/GenBank/DDBJ databases">
        <authorList>
            <person name="Varghese N."/>
        </authorList>
    </citation>
    <scope>NUCLEOTIDE SEQUENCE [LARGE SCALE GENOMIC DNA]</scope>
    <source>
        <strain evidence="15 18">HL-91</strain>
    </source>
</reference>
<dbReference type="EC" id="3.5.4.26" evidence="10"/>
<evidence type="ECO:0000256" key="6">
    <source>
        <dbReference type="ARBA" id="ARBA00022619"/>
    </source>
</evidence>
<comment type="catalytic activity">
    <reaction evidence="10">
        <text>2,5-diamino-6-hydroxy-4-(5-phosphoribosylamino)-pyrimidine + H2O + H(+) = 5-amino-6-(5-phospho-D-ribosylamino)uracil + NH4(+)</text>
        <dbReference type="Rhea" id="RHEA:21868"/>
        <dbReference type="ChEBI" id="CHEBI:15377"/>
        <dbReference type="ChEBI" id="CHEBI:15378"/>
        <dbReference type="ChEBI" id="CHEBI:28938"/>
        <dbReference type="ChEBI" id="CHEBI:58453"/>
        <dbReference type="ChEBI" id="CHEBI:58614"/>
        <dbReference type="EC" id="3.5.4.26"/>
    </reaction>
</comment>
<feature type="binding site" evidence="12">
    <location>
        <position position="172"/>
    </location>
    <ligand>
        <name>NADP(+)</name>
        <dbReference type="ChEBI" id="CHEBI:58349"/>
    </ligand>
</feature>
<dbReference type="STRING" id="1666912.Ga0058931_0981"/>
<reference evidence="16 17" key="1">
    <citation type="submission" date="2015-09" db="EMBL/GenBank/DDBJ databases">
        <title>Identification and resolution of microdiversity through metagenomic sequencing of parallel consortia.</title>
        <authorList>
            <person name="Nelson W.C."/>
            <person name="Romine M.F."/>
            <person name="Lindemann S.R."/>
        </authorList>
    </citation>
    <scope>NUCLEOTIDE SEQUENCE [LARGE SCALE GENOMIC DNA]</scope>
    <source>
        <strain evidence="16">HL-91</strain>
    </source>
</reference>
<evidence type="ECO:0000313" key="17">
    <source>
        <dbReference type="Proteomes" id="UP000050413"/>
    </source>
</evidence>
<dbReference type="Pfam" id="PF00383">
    <property type="entry name" value="dCMP_cyt_deam_1"/>
    <property type="match status" value="1"/>
</dbReference>
<feature type="binding site" evidence="12">
    <location>
        <position position="206"/>
    </location>
    <ligand>
        <name>substrate</name>
    </ligand>
</feature>
<feature type="binding site" evidence="12">
    <location>
        <position position="170"/>
    </location>
    <ligand>
        <name>substrate</name>
    </ligand>
</feature>
<evidence type="ECO:0000256" key="7">
    <source>
        <dbReference type="ARBA" id="ARBA00022857"/>
    </source>
</evidence>
<feature type="binding site" evidence="13">
    <location>
        <position position="77"/>
    </location>
    <ligand>
        <name>Zn(2+)</name>
        <dbReference type="ChEBI" id="CHEBI:29105"/>
        <note>catalytic</note>
    </ligand>
</feature>
<dbReference type="Gene3D" id="3.40.430.10">
    <property type="entry name" value="Dihydrofolate Reductase, subunit A"/>
    <property type="match status" value="1"/>
</dbReference>
<evidence type="ECO:0000259" key="14">
    <source>
        <dbReference type="PROSITE" id="PS51747"/>
    </source>
</evidence>
<evidence type="ECO:0000313" key="15">
    <source>
        <dbReference type="EMBL" id="CUX80274.1"/>
    </source>
</evidence>
<feature type="binding site" evidence="12">
    <location>
        <position position="202"/>
    </location>
    <ligand>
        <name>NADP(+)</name>
        <dbReference type="ChEBI" id="CHEBI:58349"/>
    </ligand>
</feature>
<gene>
    <name evidence="16" type="primary">ribD</name>
    <name evidence="15" type="ORF">Ga0058931_0981</name>
    <name evidence="16" type="ORF">HLUCCA05_09680</name>
</gene>
<keyword evidence="9" id="KW-0511">Multifunctional enzyme</keyword>
<feature type="binding site" evidence="13">
    <location>
        <position position="86"/>
    </location>
    <ligand>
        <name>Zn(2+)</name>
        <dbReference type="ChEBI" id="CHEBI:29105"/>
        <note>catalytic</note>
    </ligand>
</feature>
<dbReference type="SUPFAM" id="SSF53597">
    <property type="entry name" value="Dihydrofolate reductase-like"/>
    <property type="match status" value="1"/>
</dbReference>
<dbReference type="PATRIC" id="fig|1666912.4.peg.2117"/>
<dbReference type="Pfam" id="PF01872">
    <property type="entry name" value="RibD_C"/>
    <property type="match status" value="1"/>
</dbReference>
<name>A0A0P7W6U8_9RHOB</name>
<sequence>MASAADRRFMRLAIALGRRGLGQVWPNPAVGCVIVRDGRILSRGWTGPGGRPHAEAAALARNPDVRGATAYVSLEPCAHHGRTPPCCDALVRAGVARVVTALTDPDPRVSGRGHARLRAAGIEVEEGVEADAAHAANAGFLLRLTQERPFVTLKLALSLDGRIATAGGESRWITGPEARRAVHALRACHDAVLVGGGTARIDDPDLTVRDLGVSHQPVRVVASHSLNLNPDSRLGRSARDLPVWLLHAAGLTPPAQWTATGARLIGCATRGDSLDPAAMMSALAQNGLTRVLCEGGGALAAGLIGAGLVDELVIFAAGKMIGADGRAGLGPLGMARLAEAPQFELMQVQRLGADLCQTWRRR</sequence>
<keyword evidence="10 13" id="KW-0479">Metal-binding</keyword>
<feature type="binding site" evidence="12">
    <location>
        <begin position="296"/>
        <end position="302"/>
    </location>
    <ligand>
        <name>NADP(+)</name>
        <dbReference type="ChEBI" id="CHEBI:58349"/>
    </ligand>
</feature>
<comment type="similarity">
    <text evidence="4 10">In the N-terminal section; belongs to the cytidine and deoxycytidylate deaminase family.</text>
</comment>
<dbReference type="PIRSF" id="PIRSF006769">
    <property type="entry name" value="RibD"/>
    <property type="match status" value="1"/>
</dbReference>
<comment type="pathway">
    <text evidence="3 10">Cofactor biosynthesis; riboflavin biosynthesis; 5-amino-6-(D-ribitylamino)uracil from GTP: step 3/4.</text>
</comment>
<keyword evidence="10 13" id="KW-0862">Zinc</keyword>
<dbReference type="UniPathway" id="UPA00275">
    <property type="reaction ID" value="UER00401"/>
</dbReference>
<evidence type="ECO:0000256" key="1">
    <source>
        <dbReference type="ARBA" id="ARBA00002151"/>
    </source>
</evidence>
<evidence type="ECO:0000256" key="12">
    <source>
        <dbReference type="PIRSR" id="PIRSR006769-2"/>
    </source>
</evidence>
<evidence type="ECO:0000256" key="8">
    <source>
        <dbReference type="ARBA" id="ARBA00023002"/>
    </source>
</evidence>
<keyword evidence="18" id="KW-1185">Reference proteome</keyword>
<evidence type="ECO:0000256" key="10">
    <source>
        <dbReference type="PIRNR" id="PIRNR006769"/>
    </source>
</evidence>
<dbReference type="InterPro" id="IPR050765">
    <property type="entry name" value="Riboflavin_Biosynth_HTPR"/>
</dbReference>
<feature type="domain" description="CMP/dCMP-type deaminase" evidence="14">
    <location>
        <begin position="4"/>
        <end position="125"/>
    </location>
</feature>
<dbReference type="AlphaFoldDB" id="A0A0P7W6U8"/>
<dbReference type="PANTHER" id="PTHR38011">
    <property type="entry name" value="DIHYDROFOLATE REDUCTASE FAMILY PROTEIN (AFU_ORTHOLOGUE AFUA_8G06820)"/>
    <property type="match status" value="1"/>
</dbReference>
<evidence type="ECO:0000313" key="16">
    <source>
        <dbReference type="EMBL" id="KPP92654.1"/>
    </source>
</evidence>
<dbReference type="Proteomes" id="UP000182045">
    <property type="component" value="Unassembled WGS sequence"/>
</dbReference>
<organism evidence="16 17">
    <name type="scientific">Roseibaca calidilacus</name>
    <dbReference type="NCBI Taxonomy" id="1666912"/>
    <lineage>
        <taxon>Bacteria</taxon>
        <taxon>Pseudomonadati</taxon>
        <taxon>Pseudomonadota</taxon>
        <taxon>Alphaproteobacteria</taxon>
        <taxon>Rhodobacterales</taxon>
        <taxon>Paracoccaceae</taxon>
        <taxon>Roseinatronobacter</taxon>
    </lineage>
</organism>
<dbReference type="GO" id="GO:0009231">
    <property type="term" value="P:riboflavin biosynthetic process"/>
    <property type="evidence" value="ECO:0007669"/>
    <property type="project" value="UniProtKB-UniPathway"/>
</dbReference>
<dbReference type="GO" id="GO:0050661">
    <property type="term" value="F:NADP binding"/>
    <property type="evidence" value="ECO:0007669"/>
    <property type="project" value="InterPro"/>
</dbReference>
<feature type="binding site" evidence="13">
    <location>
        <position position="53"/>
    </location>
    <ligand>
        <name>Zn(2+)</name>
        <dbReference type="ChEBI" id="CHEBI:29105"/>
        <note>catalytic</note>
    </ligand>
</feature>
<keyword evidence="6 10" id="KW-0686">Riboflavin biosynthesis</keyword>
<dbReference type="InterPro" id="IPR002734">
    <property type="entry name" value="RibDG_C"/>
</dbReference>
<evidence type="ECO:0000256" key="2">
    <source>
        <dbReference type="ARBA" id="ARBA00004882"/>
    </source>
</evidence>
<feature type="binding site" evidence="12">
    <location>
        <position position="156"/>
    </location>
    <ligand>
        <name>NADP(+)</name>
        <dbReference type="ChEBI" id="CHEBI:58349"/>
    </ligand>
</feature>
<comment type="function">
    <text evidence="1 10">Converts 2,5-diamino-6-(ribosylamino)-4(3h)-pyrimidinone 5'-phosphate into 5-amino-6-(ribosylamino)-2,4(1h,3h)-pyrimidinedione 5'-phosphate.</text>
</comment>
<feature type="binding site" evidence="12">
    <location>
        <position position="198"/>
    </location>
    <ligand>
        <name>NADP(+)</name>
        <dbReference type="ChEBI" id="CHEBI:58349"/>
    </ligand>
</feature>
<dbReference type="EMBL" id="FBYC01000004">
    <property type="protein sequence ID" value="CUX80274.1"/>
    <property type="molecule type" value="Genomic_DNA"/>
</dbReference>
<comment type="similarity">
    <text evidence="5 10">In the C-terminal section; belongs to the HTP reductase family.</text>
</comment>
<dbReference type="InterPro" id="IPR011549">
    <property type="entry name" value="RibD_C"/>
</dbReference>
<dbReference type="CDD" id="cd01284">
    <property type="entry name" value="Riboflavin_deaminase-reductase"/>
    <property type="match status" value="1"/>
</dbReference>
<dbReference type="Proteomes" id="UP000050413">
    <property type="component" value="Unassembled WGS sequence"/>
</dbReference>
<dbReference type="PROSITE" id="PS51747">
    <property type="entry name" value="CYT_DCMP_DEAMINASES_2"/>
    <property type="match status" value="1"/>
</dbReference>
<comment type="cofactor">
    <cofactor evidence="10 13">
        <name>Zn(2+)</name>
        <dbReference type="ChEBI" id="CHEBI:29105"/>
    </cofactor>
    <text evidence="10 13">Binds 1 zinc ion.</text>
</comment>
<feature type="active site" description="Proton donor" evidence="11">
    <location>
        <position position="55"/>
    </location>
</feature>
<dbReference type="GO" id="GO:0046872">
    <property type="term" value="F:metal ion binding"/>
    <property type="evidence" value="ECO:0007669"/>
    <property type="project" value="UniProtKB-KW"/>
</dbReference>
<evidence type="ECO:0000256" key="4">
    <source>
        <dbReference type="ARBA" id="ARBA00005259"/>
    </source>
</evidence>
<proteinExistence type="inferred from homology"/>
<accession>A0A0P7W6U8</accession>
<dbReference type="RefSeq" id="WP_245638773.1">
    <property type="nucleotide sequence ID" value="NZ_FBYC01000004.1"/>
</dbReference>
<evidence type="ECO:0000256" key="13">
    <source>
        <dbReference type="PIRSR" id="PIRSR006769-3"/>
    </source>
</evidence>
<dbReference type="NCBIfam" id="TIGR00227">
    <property type="entry name" value="ribD_Cterm"/>
    <property type="match status" value="1"/>
</dbReference>
<dbReference type="NCBIfam" id="TIGR00326">
    <property type="entry name" value="eubact_ribD"/>
    <property type="match status" value="1"/>
</dbReference>